<keyword evidence="3" id="KW-1185">Reference proteome</keyword>
<feature type="compositionally biased region" description="Basic and acidic residues" evidence="1">
    <location>
        <begin position="214"/>
        <end position="247"/>
    </location>
</feature>
<protein>
    <submittedName>
        <fullName evidence="2">Uncharacterized protein</fullName>
    </submittedName>
</protein>
<comment type="caution">
    <text evidence="2">The sequence shown here is derived from an EMBL/GenBank/DDBJ whole genome shotgun (WGS) entry which is preliminary data.</text>
</comment>
<feature type="compositionally biased region" description="Basic and acidic residues" evidence="1">
    <location>
        <begin position="168"/>
        <end position="182"/>
    </location>
</feature>
<name>A0A3A6U200_9GAMM</name>
<dbReference type="EMBL" id="QYYH01000034">
    <property type="protein sequence ID" value="RJY18037.1"/>
    <property type="molecule type" value="Genomic_DNA"/>
</dbReference>
<accession>A0A3A6U200</accession>
<proteinExistence type="predicted"/>
<sequence length="247" mass="27208">MSTSPISGQLPNTFPSCLDPVSSTDNTTSKSTLTSQDLIISLITDLEVVPSDKQEVAKRHVSGMMDATNLVQMLISLKAFNGLMYPEHERSGEPLSIRAEQYADHSNSNPTIMLVGQVKRSGQSEATVIDLRKVTTSKDEADGAISSQGIADGFDNLVSYDLTRKHEADSKSLRDEKAEVLTEAHTPSILPDEEQTRTSDDEGKALFDPNSSLTHDETVSEESRKHVEEQLEQSRKDHYEAMKKSIN</sequence>
<reference evidence="2 3" key="1">
    <citation type="submission" date="2018-09" db="EMBL/GenBank/DDBJ databases">
        <title>Phylogeny of the Shewanellaceae, and recommendation for two new genera, Pseudoshewanella and Parashewanella.</title>
        <authorList>
            <person name="Wang G."/>
        </authorList>
    </citation>
    <scope>NUCLEOTIDE SEQUENCE [LARGE SCALE GENOMIC DNA]</scope>
    <source>
        <strain evidence="2 3">KCTC 22492</strain>
    </source>
</reference>
<feature type="region of interest" description="Disordered" evidence="1">
    <location>
        <begin position="1"/>
        <end position="30"/>
    </location>
</feature>
<evidence type="ECO:0000256" key="1">
    <source>
        <dbReference type="SAM" id="MobiDB-lite"/>
    </source>
</evidence>
<evidence type="ECO:0000313" key="3">
    <source>
        <dbReference type="Proteomes" id="UP000273022"/>
    </source>
</evidence>
<feature type="region of interest" description="Disordered" evidence="1">
    <location>
        <begin position="168"/>
        <end position="247"/>
    </location>
</feature>
<dbReference type="Proteomes" id="UP000273022">
    <property type="component" value="Unassembled WGS sequence"/>
</dbReference>
<feature type="compositionally biased region" description="Basic and acidic residues" evidence="1">
    <location>
        <begin position="194"/>
        <end position="205"/>
    </location>
</feature>
<dbReference type="RefSeq" id="WP_121852999.1">
    <property type="nucleotide sequence ID" value="NZ_CP037952.1"/>
</dbReference>
<organism evidence="2 3">
    <name type="scientific">Parashewanella spongiae</name>
    <dbReference type="NCBI Taxonomy" id="342950"/>
    <lineage>
        <taxon>Bacteria</taxon>
        <taxon>Pseudomonadati</taxon>
        <taxon>Pseudomonadota</taxon>
        <taxon>Gammaproteobacteria</taxon>
        <taxon>Alteromonadales</taxon>
        <taxon>Shewanellaceae</taxon>
        <taxon>Parashewanella</taxon>
    </lineage>
</organism>
<dbReference type="AlphaFoldDB" id="A0A3A6U200"/>
<evidence type="ECO:0000313" key="2">
    <source>
        <dbReference type="EMBL" id="RJY18037.1"/>
    </source>
</evidence>
<gene>
    <name evidence="2" type="ORF">D5R81_07325</name>
</gene>